<evidence type="ECO:0000256" key="1">
    <source>
        <dbReference type="ARBA" id="ARBA00004496"/>
    </source>
</evidence>
<dbReference type="PANTHER" id="PTHR10890">
    <property type="entry name" value="CYSTEINYL-TRNA SYNTHETASE"/>
    <property type="match status" value="1"/>
</dbReference>
<keyword evidence="5 12" id="KW-0436">Ligase</keyword>
<organism evidence="14 15">
    <name type="scientific">Aurantibacter aestuarii</name>
    <dbReference type="NCBI Taxonomy" id="1266046"/>
    <lineage>
        <taxon>Bacteria</taxon>
        <taxon>Pseudomonadati</taxon>
        <taxon>Bacteroidota</taxon>
        <taxon>Flavobacteriia</taxon>
        <taxon>Flavobacteriales</taxon>
        <taxon>Flavobacteriaceae</taxon>
        <taxon>Aurantibacter</taxon>
    </lineage>
</organism>
<keyword evidence="11 12" id="KW-0030">Aminoacyl-tRNA synthetase</keyword>
<dbReference type="InterPro" id="IPR015803">
    <property type="entry name" value="Cys-tRNA-ligase"/>
</dbReference>
<dbReference type="Pfam" id="PF01406">
    <property type="entry name" value="tRNA-synt_1e"/>
    <property type="match status" value="1"/>
</dbReference>
<reference evidence="14 15" key="1">
    <citation type="submission" date="2018-03" db="EMBL/GenBank/DDBJ databases">
        <title>Mesoflavibacter sp. HG37 and Mesoflavibacter sp. HG96 sp.nov., two marine bacteria isolated from seawater of Western Pacific Ocean.</title>
        <authorList>
            <person name="Cheng H."/>
            <person name="Wu Y.-H."/>
            <person name="Guo L.-L."/>
            <person name="Xu X.-W."/>
        </authorList>
    </citation>
    <scope>NUCLEOTIDE SEQUENCE [LARGE SCALE GENOMIC DNA]</scope>
    <source>
        <strain evidence="14 15">KCTC 32269</strain>
    </source>
</reference>
<dbReference type="Gene3D" id="1.20.120.1910">
    <property type="entry name" value="Cysteine-tRNA ligase, C-terminal anti-codon recognition domain"/>
    <property type="match status" value="1"/>
</dbReference>
<evidence type="ECO:0000256" key="6">
    <source>
        <dbReference type="ARBA" id="ARBA00022723"/>
    </source>
</evidence>
<evidence type="ECO:0000256" key="11">
    <source>
        <dbReference type="ARBA" id="ARBA00023146"/>
    </source>
</evidence>
<comment type="subunit">
    <text evidence="3 12">Monomer.</text>
</comment>
<dbReference type="PRINTS" id="PR00983">
    <property type="entry name" value="TRNASYNTHCYS"/>
</dbReference>
<comment type="caution">
    <text evidence="14">The sequence shown here is derived from an EMBL/GenBank/DDBJ whole genome shotgun (WGS) entry which is preliminary data.</text>
</comment>
<feature type="binding site" evidence="12">
    <location>
        <position position="230"/>
    </location>
    <ligand>
        <name>Zn(2+)</name>
        <dbReference type="ChEBI" id="CHEBI:29105"/>
    </ligand>
</feature>
<dbReference type="EMBL" id="PXOQ01000006">
    <property type="protein sequence ID" value="PSG91768.1"/>
    <property type="molecule type" value="Genomic_DNA"/>
</dbReference>
<dbReference type="InterPro" id="IPR009080">
    <property type="entry name" value="tRNAsynth_Ia_anticodon-bd"/>
</dbReference>
<gene>
    <name evidence="12" type="primary">cysS</name>
    <name evidence="14" type="ORF">C7H52_01230</name>
</gene>
<evidence type="ECO:0000256" key="5">
    <source>
        <dbReference type="ARBA" id="ARBA00022598"/>
    </source>
</evidence>
<evidence type="ECO:0000313" key="15">
    <source>
        <dbReference type="Proteomes" id="UP000238426"/>
    </source>
</evidence>
<dbReference type="InterPro" id="IPR024909">
    <property type="entry name" value="Cys-tRNA/MSH_ligase"/>
</dbReference>
<dbReference type="InterPro" id="IPR015273">
    <property type="entry name" value="Cys-tRNA-synt_Ia_DALR"/>
</dbReference>
<comment type="similarity">
    <text evidence="2 12">Belongs to the class-I aminoacyl-tRNA synthetase family.</text>
</comment>
<dbReference type="GO" id="GO:0008270">
    <property type="term" value="F:zinc ion binding"/>
    <property type="evidence" value="ECO:0007669"/>
    <property type="project" value="UniProtKB-UniRule"/>
</dbReference>
<dbReference type="HAMAP" id="MF_00041">
    <property type="entry name" value="Cys_tRNA_synth"/>
    <property type="match status" value="1"/>
</dbReference>
<keyword evidence="7 12" id="KW-0547">Nucleotide-binding</keyword>
<dbReference type="SUPFAM" id="SSF47323">
    <property type="entry name" value="Anticodon-binding domain of a subclass of class I aminoacyl-tRNA synthetases"/>
    <property type="match status" value="1"/>
</dbReference>
<dbReference type="EC" id="6.1.1.16" evidence="12"/>
<dbReference type="InterPro" id="IPR014729">
    <property type="entry name" value="Rossmann-like_a/b/a_fold"/>
</dbReference>
<keyword evidence="9 12" id="KW-0067">ATP-binding</keyword>
<feature type="binding site" evidence="12">
    <location>
        <position position="290"/>
    </location>
    <ligand>
        <name>ATP</name>
        <dbReference type="ChEBI" id="CHEBI:30616"/>
    </ligand>
</feature>
<dbReference type="RefSeq" id="WP_106462055.1">
    <property type="nucleotide sequence ID" value="NZ_PXOQ01000006.1"/>
</dbReference>
<evidence type="ECO:0000256" key="4">
    <source>
        <dbReference type="ARBA" id="ARBA00022490"/>
    </source>
</evidence>
<dbReference type="Pfam" id="PF09190">
    <property type="entry name" value="DALR_2"/>
    <property type="match status" value="1"/>
</dbReference>
<keyword evidence="10 12" id="KW-0648">Protein biosynthesis</keyword>
<evidence type="ECO:0000256" key="3">
    <source>
        <dbReference type="ARBA" id="ARBA00011245"/>
    </source>
</evidence>
<dbReference type="GO" id="GO:0004817">
    <property type="term" value="F:cysteine-tRNA ligase activity"/>
    <property type="evidence" value="ECO:0007669"/>
    <property type="project" value="UniProtKB-UniRule"/>
</dbReference>
<feature type="binding site" evidence="12">
    <location>
        <position position="255"/>
    </location>
    <ligand>
        <name>Zn(2+)</name>
        <dbReference type="ChEBI" id="CHEBI:29105"/>
    </ligand>
</feature>
<proteinExistence type="inferred from homology"/>
<dbReference type="OrthoDB" id="9815130at2"/>
<dbReference type="GO" id="GO:0006423">
    <property type="term" value="P:cysteinyl-tRNA aminoacylation"/>
    <property type="evidence" value="ECO:0007669"/>
    <property type="project" value="UniProtKB-UniRule"/>
</dbReference>
<dbReference type="SUPFAM" id="SSF52374">
    <property type="entry name" value="Nucleotidylyl transferase"/>
    <property type="match status" value="1"/>
</dbReference>
<keyword evidence="15" id="KW-1185">Reference proteome</keyword>
<keyword evidence="4 12" id="KW-0963">Cytoplasm</keyword>
<comment type="subcellular location">
    <subcellularLocation>
        <location evidence="1 12">Cytoplasm</location>
    </subcellularLocation>
</comment>
<evidence type="ECO:0000259" key="13">
    <source>
        <dbReference type="SMART" id="SM00840"/>
    </source>
</evidence>
<evidence type="ECO:0000256" key="8">
    <source>
        <dbReference type="ARBA" id="ARBA00022833"/>
    </source>
</evidence>
<comment type="catalytic activity">
    <reaction evidence="12">
        <text>tRNA(Cys) + L-cysteine + ATP = L-cysteinyl-tRNA(Cys) + AMP + diphosphate</text>
        <dbReference type="Rhea" id="RHEA:17773"/>
        <dbReference type="Rhea" id="RHEA-COMP:9661"/>
        <dbReference type="Rhea" id="RHEA-COMP:9679"/>
        <dbReference type="ChEBI" id="CHEBI:30616"/>
        <dbReference type="ChEBI" id="CHEBI:33019"/>
        <dbReference type="ChEBI" id="CHEBI:35235"/>
        <dbReference type="ChEBI" id="CHEBI:78442"/>
        <dbReference type="ChEBI" id="CHEBI:78517"/>
        <dbReference type="ChEBI" id="CHEBI:456215"/>
        <dbReference type="EC" id="6.1.1.16"/>
    </reaction>
</comment>
<dbReference type="SMART" id="SM00840">
    <property type="entry name" value="DALR_2"/>
    <property type="match status" value="1"/>
</dbReference>
<evidence type="ECO:0000256" key="12">
    <source>
        <dbReference type="HAMAP-Rule" id="MF_00041"/>
    </source>
</evidence>
<feature type="binding site" evidence="12">
    <location>
        <position position="35"/>
    </location>
    <ligand>
        <name>Zn(2+)</name>
        <dbReference type="ChEBI" id="CHEBI:29105"/>
    </ligand>
</feature>
<protein>
    <recommendedName>
        <fullName evidence="12">Cysteine--tRNA ligase</fullName>
        <ecNumber evidence="12">6.1.1.16</ecNumber>
    </recommendedName>
    <alternativeName>
        <fullName evidence="12">Cysteinyl-tRNA synthetase</fullName>
        <shortName evidence="12">CysRS</shortName>
    </alternativeName>
</protein>
<keyword evidence="8 12" id="KW-0862">Zinc</keyword>
<keyword evidence="6 12" id="KW-0479">Metal-binding</keyword>
<evidence type="ECO:0000256" key="9">
    <source>
        <dbReference type="ARBA" id="ARBA00022840"/>
    </source>
</evidence>
<dbReference type="NCBIfam" id="TIGR00435">
    <property type="entry name" value="cysS"/>
    <property type="match status" value="1"/>
</dbReference>
<evidence type="ECO:0000256" key="2">
    <source>
        <dbReference type="ARBA" id="ARBA00005594"/>
    </source>
</evidence>
<feature type="short sequence motif" description="'KMSKS' region" evidence="12">
    <location>
        <begin position="287"/>
        <end position="291"/>
    </location>
</feature>
<evidence type="ECO:0000256" key="10">
    <source>
        <dbReference type="ARBA" id="ARBA00022917"/>
    </source>
</evidence>
<comment type="cofactor">
    <cofactor evidence="12">
        <name>Zn(2+)</name>
        <dbReference type="ChEBI" id="CHEBI:29105"/>
    </cofactor>
    <text evidence="12">Binds 1 zinc ion per subunit.</text>
</comment>
<dbReference type="GO" id="GO:0005829">
    <property type="term" value="C:cytosol"/>
    <property type="evidence" value="ECO:0007669"/>
    <property type="project" value="TreeGrafter"/>
</dbReference>
<feature type="short sequence motif" description="'HIGH' region" evidence="12">
    <location>
        <begin position="37"/>
        <end position="47"/>
    </location>
</feature>
<dbReference type="InterPro" id="IPR032678">
    <property type="entry name" value="tRNA-synt_1_cat_dom"/>
</dbReference>
<dbReference type="PANTHER" id="PTHR10890:SF3">
    <property type="entry name" value="CYSTEINE--TRNA LIGASE, CYTOPLASMIC"/>
    <property type="match status" value="1"/>
</dbReference>
<dbReference type="Gene3D" id="3.40.50.620">
    <property type="entry name" value="HUPs"/>
    <property type="match status" value="1"/>
</dbReference>
<evidence type="ECO:0000256" key="7">
    <source>
        <dbReference type="ARBA" id="ARBA00022741"/>
    </source>
</evidence>
<evidence type="ECO:0000313" key="14">
    <source>
        <dbReference type="EMBL" id="PSG91768.1"/>
    </source>
</evidence>
<name>A0A2T1NGD8_9FLAO</name>
<sequence length="493" mass="56246">MSFYKQHSIKIYNSLSGEKELFTPIHEGYVGMYVCGPTVYSNVHLGNVRTFMSFDMIFRYLKHLGFKVRYVRNITDAGHLENDADVGEDKITKKARLEEIEPMEIVQRYTVDFHNTLNQFNFLTPSIEPTATGHIIEQIELIKTIIDNGFAYEINGSVYFDVHKYNQTNNYGILSKRKLEDLIHNTRELDGQSDKRNPQDFALWKKAEPTHIMRWPSPWSDGFPGWHLECTAMSTKYLGDQFDIHGGGMDLKFPHHECEIAQNQAAKGQTPVNYWMHANMLELNGARMSKSTGNIINPAELISGENDFMTKGFSPSVIRFFMMQSSYRSVLDLTDAGLLASEKGYHRLMEAIKHVKEVQAVSTSTFNVLEWQQKCYDALNDDFNTPILISHLFEAVKHINALIDNKATLTTTDLETFTQSIHAFVFDILGLQNESESQEKGTNKLSGTIELLIKLRQEARANKNFALSDQIRDQLLQLGIKLNDGKDGTTFSI</sequence>
<dbReference type="CDD" id="cd00672">
    <property type="entry name" value="CysRS_core"/>
    <property type="match status" value="1"/>
</dbReference>
<dbReference type="GO" id="GO:0005524">
    <property type="term" value="F:ATP binding"/>
    <property type="evidence" value="ECO:0007669"/>
    <property type="project" value="UniProtKB-UniRule"/>
</dbReference>
<dbReference type="AlphaFoldDB" id="A0A2T1NGD8"/>
<dbReference type="Proteomes" id="UP000238426">
    <property type="component" value="Unassembled WGS sequence"/>
</dbReference>
<feature type="domain" description="Cysteinyl-tRNA synthetase class Ia DALR" evidence="13">
    <location>
        <begin position="374"/>
        <end position="440"/>
    </location>
</feature>
<accession>A0A2T1NGD8</accession>
<feature type="binding site" evidence="12">
    <location>
        <position position="259"/>
    </location>
    <ligand>
        <name>Zn(2+)</name>
        <dbReference type="ChEBI" id="CHEBI:29105"/>
    </ligand>
</feature>